<feature type="domain" description="VWFA" evidence="8">
    <location>
        <begin position="180"/>
        <end position="352"/>
    </location>
</feature>
<proteinExistence type="predicted"/>
<dbReference type="PRINTS" id="PR00453">
    <property type="entry name" value="VWFADOMAIN"/>
</dbReference>
<dbReference type="InterPro" id="IPR036465">
    <property type="entry name" value="vWFA_dom_sf"/>
</dbReference>
<evidence type="ECO:0000256" key="5">
    <source>
        <dbReference type="ARBA" id="ARBA00023180"/>
    </source>
</evidence>
<feature type="signal peptide" evidence="7">
    <location>
        <begin position="1"/>
        <end position="21"/>
    </location>
</feature>
<reference evidence="10" key="1">
    <citation type="submission" date="2025-08" db="UniProtKB">
        <authorList>
            <consortium name="RefSeq"/>
        </authorList>
    </citation>
    <scope>IDENTIFICATION</scope>
</reference>
<dbReference type="InterPro" id="IPR002035">
    <property type="entry name" value="VWF_A"/>
</dbReference>
<keyword evidence="5" id="KW-0325">Glycoprotein</keyword>
<evidence type="ECO:0000313" key="9">
    <source>
        <dbReference type="Proteomes" id="UP000515154"/>
    </source>
</evidence>
<feature type="region of interest" description="Disordered" evidence="6">
    <location>
        <begin position="941"/>
        <end position="962"/>
    </location>
</feature>
<dbReference type="PANTHER" id="PTHR24020:SF20">
    <property type="entry name" value="PH DOMAIN-CONTAINING PROTEIN"/>
    <property type="match status" value="1"/>
</dbReference>
<evidence type="ECO:0000256" key="3">
    <source>
        <dbReference type="ARBA" id="ARBA00022729"/>
    </source>
</evidence>
<dbReference type="KEGG" id="osn:115225728"/>
<accession>A0A6P7TT40</accession>
<dbReference type="FunFam" id="3.40.50.410:FF:000004">
    <property type="entry name" value="collagen alpha-6(VI) chain"/>
    <property type="match status" value="1"/>
</dbReference>
<dbReference type="InterPro" id="IPR050525">
    <property type="entry name" value="ECM_Assembly_Org"/>
</dbReference>
<dbReference type="Gene3D" id="3.40.50.410">
    <property type="entry name" value="von Willebrand factor, type A domain"/>
    <property type="match status" value="1"/>
</dbReference>
<dbReference type="SUPFAM" id="SSF53300">
    <property type="entry name" value="vWA-like"/>
    <property type="match status" value="1"/>
</dbReference>
<comment type="subcellular location">
    <subcellularLocation>
        <location evidence="1">Secreted</location>
    </subcellularLocation>
</comment>
<gene>
    <name evidence="10" type="primary">LOC115225728</name>
</gene>
<dbReference type="Pfam" id="PF00092">
    <property type="entry name" value="VWA"/>
    <property type="match status" value="1"/>
</dbReference>
<evidence type="ECO:0000256" key="7">
    <source>
        <dbReference type="SAM" id="SignalP"/>
    </source>
</evidence>
<evidence type="ECO:0000256" key="6">
    <source>
        <dbReference type="SAM" id="MobiDB-lite"/>
    </source>
</evidence>
<feature type="compositionally biased region" description="Polar residues" evidence="6">
    <location>
        <begin position="947"/>
        <end position="962"/>
    </location>
</feature>
<evidence type="ECO:0000313" key="10">
    <source>
        <dbReference type="RefSeq" id="XP_029652517.1"/>
    </source>
</evidence>
<dbReference type="SMART" id="SM00327">
    <property type="entry name" value="VWA"/>
    <property type="match status" value="1"/>
</dbReference>
<dbReference type="PANTHER" id="PTHR24020">
    <property type="entry name" value="COLLAGEN ALPHA"/>
    <property type="match status" value="1"/>
</dbReference>
<keyword evidence="4" id="KW-0677">Repeat</keyword>
<dbReference type="CDD" id="cd01472">
    <property type="entry name" value="vWA_collagen"/>
    <property type="match status" value="1"/>
</dbReference>
<feature type="chain" id="PRO_5028417830" evidence="7">
    <location>
        <begin position="22"/>
        <end position="1283"/>
    </location>
</feature>
<dbReference type="PROSITE" id="PS50234">
    <property type="entry name" value="VWFA"/>
    <property type="match status" value="1"/>
</dbReference>
<evidence type="ECO:0000259" key="8">
    <source>
        <dbReference type="PROSITE" id="PS50234"/>
    </source>
</evidence>
<evidence type="ECO:0000256" key="4">
    <source>
        <dbReference type="ARBA" id="ARBA00022737"/>
    </source>
</evidence>
<protein>
    <submittedName>
        <fullName evidence="10">Uncharacterized protein LOC115225728</fullName>
    </submittedName>
</protein>
<dbReference type="Proteomes" id="UP000515154">
    <property type="component" value="Linkage group LG28"/>
</dbReference>
<sequence length="1283" mass="141234">MTIGYLLFVGICLGIARHVYAVDLTLKPGETSNAVIDATIRKIKTKCILAEDYYFLRRLAEAQMKSIPAGTGGIWRVTEAQLTTVKDACKGILRTNCSKVQTELNIAVSTVTVSDLQKPLYSGLVMSLFILTLQTPIPVNTPGQTFYWVRHINLDGARHVFVDSANKLEQRNDCASAQIDLVFVIDSSGSVKAHNFEKTRTFLKNIVRNLDIGPDTTRVSVIRFSDEPDIPFGLGTYDTKTAVINAISNIEYINGNTFTHLALDQARNNVFTSTRKSVAAKVLVLVTDGKSESEAKTVASAKELKDDGVTIFTIGVVNPLVSELIASASEPSCTHFINLKDYDEISFIVKEIQSDSCKAPVVVQKETPLVNITIPKTNETKQQVLQVTNATKSTLGTTVLVKVQCGVVTVYASFNNSYPNEADYDYKTLATDEEPGKLFLVQESELDQLALTVLSQKRFDLKSSACDNPSYDININPTAPRTEAVCLVTHVNSPCSAKQLDPACYKTTPVVREVSQLYNNSILKNGQIQEHVLEITNSTHSSGSKILVSAQCAEVTVYGAFNNSYPIEADHHYKTTATDSNPGKIIIPERESQTDNFTLTVFSKRQRGLSSPACDHPSYAVSIIPNDPALEVVCHRKQDERHCTREESESKCSNTPTIIPEGNTSLNMAIPKTNETKQQVLQVTNATKSTLGTTVVVNVQCGVVIVYGSFNNSYPNEADYDYKTLATDYHPGKLFLLPKSELDQLFLTVLSKKRFDLNSSACDNPSYDININPTAPRTEAVCLVTHVNSPCSAKQLDPACYKTTPVVGVVSQLYNNSILKNGQIQEHVLEITNSTHSSGSKILVSAQCAEVTVYGAFNNSYPIEADHHYKTTATDSNPGKVIIPERESQTDNFTLTVFSKRQRGLSSPACDHPSYAVSIIPNDPTLEVVCHRKQDERHCTREESESKCSNTPTIIPEGNTSLNSTIPNTNETKQQVLQVTNATKSTLGTTVLVNVQCGVVIVYGSFNNSYPNEADYDYKTSATDYHPGKLFLLPKSELDQLFLTVLSKKRFDLNSSACDNPSYDININPTAPRTEAVCLVTHVHSPCSAKQLDSACYNATPVVHEVSQLYNNSILKNGQIQEHVLEMTNSTHSSGSKILVSAQCAEVTVYGAFNNRYPIEADHHYKTTATDSNPGKIIIPERKSQTDNLTLTILSRRQQGLNSSTCDHPSYTVSIKANDTMFQVACHQKQEERHCTPEESEFKCYKFKTTMITPVTPTNAAVTKQLLINAWVYAGLLLVWQMA</sequence>
<dbReference type="GO" id="GO:0005576">
    <property type="term" value="C:extracellular region"/>
    <property type="evidence" value="ECO:0007669"/>
    <property type="project" value="UniProtKB-SubCell"/>
</dbReference>
<evidence type="ECO:0000256" key="1">
    <source>
        <dbReference type="ARBA" id="ARBA00004613"/>
    </source>
</evidence>
<dbReference type="RefSeq" id="XP_029652517.1">
    <property type="nucleotide sequence ID" value="XM_029796657.2"/>
</dbReference>
<evidence type="ECO:0000256" key="2">
    <source>
        <dbReference type="ARBA" id="ARBA00022525"/>
    </source>
</evidence>
<keyword evidence="2" id="KW-0964">Secreted</keyword>
<keyword evidence="9" id="KW-1185">Reference proteome</keyword>
<keyword evidence="3 7" id="KW-0732">Signal</keyword>
<organism evidence="9 10">
    <name type="scientific">Octopus sinensis</name>
    <name type="common">East Asian common octopus</name>
    <dbReference type="NCBI Taxonomy" id="2607531"/>
    <lineage>
        <taxon>Eukaryota</taxon>
        <taxon>Metazoa</taxon>
        <taxon>Spiralia</taxon>
        <taxon>Lophotrochozoa</taxon>
        <taxon>Mollusca</taxon>
        <taxon>Cephalopoda</taxon>
        <taxon>Coleoidea</taxon>
        <taxon>Octopodiformes</taxon>
        <taxon>Octopoda</taxon>
        <taxon>Incirrata</taxon>
        <taxon>Octopodidae</taxon>
        <taxon>Octopus</taxon>
    </lineage>
</organism>
<name>A0A6P7TT40_9MOLL</name>